<dbReference type="PROSITE" id="PS50077">
    <property type="entry name" value="HEAT_REPEAT"/>
    <property type="match status" value="1"/>
</dbReference>
<sequence>MLVYIVVQNGLESVGFLMEKMDHDFRPYIPTVLPIIADRLAHFIPYRYGAHSISVSRIVPHIVRLLGDPTSSVRDAAFNTLVFTYRHVGDRLRTDLQRKQYAAVPPSKMQALMTKFDELKESGDLLESASTHDTHVT</sequence>
<name>A0A8K0K4Y8_LADFU</name>
<keyword evidence="3" id="KW-1185">Reference proteome</keyword>
<dbReference type="AlphaFoldDB" id="A0A8K0K4Y8"/>
<reference evidence="2" key="2">
    <citation type="submission" date="2017-10" db="EMBL/GenBank/DDBJ databases">
        <title>Ladona fulva Genome sequencing and assembly.</title>
        <authorList>
            <person name="Murali S."/>
            <person name="Richards S."/>
            <person name="Bandaranaike D."/>
            <person name="Bellair M."/>
            <person name="Blankenburg K."/>
            <person name="Chao H."/>
            <person name="Dinh H."/>
            <person name="Doddapaneni H."/>
            <person name="Dugan-Rocha S."/>
            <person name="Elkadiri S."/>
            <person name="Gnanaolivu R."/>
            <person name="Hernandez B."/>
            <person name="Skinner E."/>
            <person name="Javaid M."/>
            <person name="Lee S."/>
            <person name="Li M."/>
            <person name="Ming W."/>
            <person name="Munidasa M."/>
            <person name="Muniz J."/>
            <person name="Nguyen L."/>
            <person name="Hughes D."/>
            <person name="Osuji N."/>
            <person name="Pu L.-L."/>
            <person name="Puazo M."/>
            <person name="Qu C."/>
            <person name="Quiroz J."/>
            <person name="Raj R."/>
            <person name="Weissenberger G."/>
            <person name="Xin Y."/>
            <person name="Zou X."/>
            <person name="Han Y."/>
            <person name="Worley K."/>
            <person name="Muzny D."/>
            <person name="Gibbs R."/>
        </authorList>
    </citation>
    <scope>NUCLEOTIDE SEQUENCE</scope>
    <source>
        <strain evidence="2">Sampled in the wild</strain>
    </source>
</reference>
<comment type="caution">
    <text evidence="2">The sequence shown here is derived from an EMBL/GenBank/DDBJ whole genome shotgun (WGS) entry which is preliminary data.</text>
</comment>
<proteinExistence type="predicted"/>
<feature type="non-terminal residue" evidence="2">
    <location>
        <position position="1"/>
    </location>
</feature>
<reference evidence="2" key="1">
    <citation type="submission" date="2013-04" db="EMBL/GenBank/DDBJ databases">
        <authorList>
            <person name="Qu J."/>
            <person name="Murali S.C."/>
            <person name="Bandaranaike D."/>
            <person name="Bellair M."/>
            <person name="Blankenburg K."/>
            <person name="Chao H."/>
            <person name="Dinh H."/>
            <person name="Doddapaneni H."/>
            <person name="Downs B."/>
            <person name="Dugan-Rocha S."/>
            <person name="Elkadiri S."/>
            <person name="Gnanaolivu R.D."/>
            <person name="Hernandez B."/>
            <person name="Javaid M."/>
            <person name="Jayaseelan J.C."/>
            <person name="Lee S."/>
            <person name="Li M."/>
            <person name="Ming W."/>
            <person name="Munidasa M."/>
            <person name="Muniz J."/>
            <person name="Nguyen L."/>
            <person name="Ongeri F."/>
            <person name="Osuji N."/>
            <person name="Pu L.-L."/>
            <person name="Puazo M."/>
            <person name="Qu C."/>
            <person name="Quiroz J."/>
            <person name="Raj R."/>
            <person name="Weissenberger G."/>
            <person name="Xin Y."/>
            <person name="Zou X."/>
            <person name="Han Y."/>
            <person name="Richards S."/>
            <person name="Worley K."/>
            <person name="Muzny D."/>
            <person name="Gibbs R."/>
        </authorList>
    </citation>
    <scope>NUCLEOTIDE SEQUENCE</scope>
    <source>
        <strain evidence="2">Sampled in the wild</strain>
    </source>
</reference>
<dbReference type="EMBL" id="KZ308372">
    <property type="protein sequence ID" value="KAG8228445.1"/>
    <property type="molecule type" value="Genomic_DNA"/>
</dbReference>
<gene>
    <name evidence="2" type="ORF">J437_LFUL009096</name>
</gene>
<dbReference type="SUPFAM" id="SSF48371">
    <property type="entry name" value="ARM repeat"/>
    <property type="match status" value="1"/>
</dbReference>
<evidence type="ECO:0000313" key="2">
    <source>
        <dbReference type="EMBL" id="KAG8228445.1"/>
    </source>
</evidence>
<dbReference type="OrthoDB" id="46159at2759"/>
<accession>A0A8K0K4Y8</accession>
<dbReference type="Gene3D" id="1.25.10.10">
    <property type="entry name" value="Leucine-rich Repeat Variant"/>
    <property type="match status" value="1"/>
</dbReference>
<organism evidence="2 3">
    <name type="scientific">Ladona fulva</name>
    <name type="common">Scarce chaser dragonfly</name>
    <name type="synonym">Libellula fulva</name>
    <dbReference type="NCBI Taxonomy" id="123851"/>
    <lineage>
        <taxon>Eukaryota</taxon>
        <taxon>Metazoa</taxon>
        <taxon>Ecdysozoa</taxon>
        <taxon>Arthropoda</taxon>
        <taxon>Hexapoda</taxon>
        <taxon>Insecta</taxon>
        <taxon>Pterygota</taxon>
        <taxon>Palaeoptera</taxon>
        <taxon>Odonata</taxon>
        <taxon>Epiprocta</taxon>
        <taxon>Anisoptera</taxon>
        <taxon>Libelluloidea</taxon>
        <taxon>Libellulidae</taxon>
        <taxon>Ladona</taxon>
    </lineage>
</organism>
<dbReference type="InterPro" id="IPR021133">
    <property type="entry name" value="HEAT_type_2"/>
</dbReference>
<dbReference type="Proteomes" id="UP000792457">
    <property type="component" value="Unassembled WGS sequence"/>
</dbReference>
<dbReference type="InterPro" id="IPR016024">
    <property type="entry name" value="ARM-type_fold"/>
</dbReference>
<evidence type="ECO:0000313" key="3">
    <source>
        <dbReference type="Proteomes" id="UP000792457"/>
    </source>
</evidence>
<protein>
    <submittedName>
        <fullName evidence="2">Uncharacterized protein</fullName>
    </submittedName>
</protein>
<evidence type="ECO:0000256" key="1">
    <source>
        <dbReference type="PROSITE-ProRule" id="PRU00103"/>
    </source>
</evidence>
<feature type="repeat" description="HEAT" evidence="1">
    <location>
        <begin position="58"/>
        <end position="96"/>
    </location>
</feature>
<dbReference type="InterPro" id="IPR011989">
    <property type="entry name" value="ARM-like"/>
</dbReference>